<evidence type="ECO:0000313" key="2">
    <source>
        <dbReference type="Proteomes" id="UP001066276"/>
    </source>
</evidence>
<dbReference type="Proteomes" id="UP001066276">
    <property type="component" value="Chromosome 6"/>
</dbReference>
<evidence type="ECO:0000313" key="1">
    <source>
        <dbReference type="EMBL" id="KAJ1135481.1"/>
    </source>
</evidence>
<organism evidence="1 2">
    <name type="scientific">Pleurodeles waltl</name>
    <name type="common">Iberian ribbed newt</name>
    <dbReference type="NCBI Taxonomy" id="8319"/>
    <lineage>
        <taxon>Eukaryota</taxon>
        <taxon>Metazoa</taxon>
        <taxon>Chordata</taxon>
        <taxon>Craniata</taxon>
        <taxon>Vertebrata</taxon>
        <taxon>Euteleostomi</taxon>
        <taxon>Amphibia</taxon>
        <taxon>Batrachia</taxon>
        <taxon>Caudata</taxon>
        <taxon>Salamandroidea</taxon>
        <taxon>Salamandridae</taxon>
        <taxon>Pleurodelinae</taxon>
        <taxon>Pleurodeles</taxon>
    </lineage>
</organism>
<name>A0AAV7Q529_PLEWA</name>
<protein>
    <submittedName>
        <fullName evidence="1">Uncharacterized protein</fullName>
    </submittedName>
</protein>
<comment type="caution">
    <text evidence="1">The sequence shown here is derived from an EMBL/GenBank/DDBJ whole genome shotgun (WGS) entry which is preliminary data.</text>
</comment>
<sequence length="114" mass="12354">MVSRRAQLYNPSPAYVAQCSPLLLTAHHTMEAAASGRVKTSQWLFLPCYGCSATWPMPSERPDAPVPAGSVRTMTRIPHGCVELCILISACGLRAPPSRCPATSVKRPEYPVCQ</sequence>
<accession>A0AAV7Q529</accession>
<gene>
    <name evidence="1" type="ORF">NDU88_001920</name>
</gene>
<proteinExistence type="predicted"/>
<dbReference type="AlphaFoldDB" id="A0AAV7Q529"/>
<keyword evidence="2" id="KW-1185">Reference proteome</keyword>
<reference evidence="1" key="1">
    <citation type="journal article" date="2022" name="bioRxiv">
        <title>Sequencing and chromosome-scale assembly of the giantPleurodeles waltlgenome.</title>
        <authorList>
            <person name="Brown T."/>
            <person name="Elewa A."/>
            <person name="Iarovenko S."/>
            <person name="Subramanian E."/>
            <person name="Araus A.J."/>
            <person name="Petzold A."/>
            <person name="Susuki M."/>
            <person name="Suzuki K.-i.T."/>
            <person name="Hayashi T."/>
            <person name="Toyoda A."/>
            <person name="Oliveira C."/>
            <person name="Osipova E."/>
            <person name="Leigh N.D."/>
            <person name="Simon A."/>
            <person name="Yun M.H."/>
        </authorList>
    </citation>
    <scope>NUCLEOTIDE SEQUENCE</scope>
    <source>
        <strain evidence="1">20211129_DDA</strain>
        <tissue evidence="1">Liver</tissue>
    </source>
</reference>
<dbReference type="EMBL" id="JANPWB010000010">
    <property type="protein sequence ID" value="KAJ1135481.1"/>
    <property type="molecule type" value="Genomic_DNA"/>
</dbReference>